<evidence type="ECO:0000256" key="1">
    <source>
        <dbReference type="SAM" id="Phobius"/>
    </source>
</evidence>
<dbReference type="Proteomes" id="UP000286907">
    <property type="component" value="Chromosome"/>
</dbReference>
<feature type="transmembrane region" description="Helical" evidence="1">
    <location>
        <begin position="35"/>
        <end position="54"/>
    </location>
</feature>
<organism evidence="2 3">
    <name type="scientific">Oenococcus sicerae</name>
    <dbReference type="NCBI Taxonomy" id="2203724"/>
    <lineage>
        <taxon>Bacteria</taxon>
        <taxon>Bacillati</taxon>
        <taxon>Bacillota</taxon>
        <taxon>Bacilli</taxon>
        <taxon>Lactobacillales</taxon>
        <taxon>Lactobacillaceae</taxon>
        <taxon>Oenococcus</taxon>
    </lineage>
</organism>
<feature type="transmembrane region" description="Helical" evidence="1">
    <location>
        <begin position="63"/>
        <end position="84"/>
    </location>
</feature>
<gene>
    <name evidence="2" type="ORF">DLJ48_02850</name>
</gene>
<feature type="transmembrane region" description="Helical" evidence="1">
    <location>
        <begin position="12"/>
        <end position="29"/>
    </location>
</feature>
<accession>A0ABX5QL91</accession>
<keyword evidence="1" id="KW-1133">Transmembrane helix</keyword>
<dbReference type="RefSeq" id="WP_128685733.1">
    <property type="nucleotide sequence ID" value="NZ_CP029684.2"/>
</dbReference>
<evidence type="ECO:0000313" key="3">
    <source>
        <dbReference type="Proteomes" id="UP000286907"/>
    </source>
</evidence>
<keyword evidence="1" id="KW-0812">Transmembrane</keyword>
<keyword evidence="1" id="KW-0472">Membrane</keyword>
<dbReference type="EMBL" id="CP029684">
    <property type="protein sequence ID" value="QAS69535.2"/>
    <property type="molecule type" value="Genomic_DNA"/>
</dbReference>
<evidence type="ECO:0000313" key="2">
    <source>
        <dbReference type="EMBL" id="QAS69535.2"/>
    </source>
</evidence>
<feature type="transmembrane region" description="Helical" evidence="1">
    <location>
        <begin position="90"/>
        <end position="110"/>
    </location>
</feature>
<sequence>MNPRKVILMEKLFALALFATTMFSLGPVFKAQSIWGIILTALMVWFTFRSYLVFNVLPAKNQLMVASLANIILAVVLLLFSIKFFQVGQFVPDAIILIFGYASIAVFLPSPDASKHFLSRFQTSKK</sequence>
<reference evidence="2 3" key="1">
    <citation type="journal article" date="2019" name="Syst. Appl. Microbiol.">
        <title>Oenococcus sicerae sp. nov., isolated from French cider.</title>
        <authorList>
            <person name="Cousin F.J."/>
            <person name="Le Guellec R."/>
            <person name="Chagnot C."/>
            <person name="Goux D."/>
            <person name="Dalmasso M."/>
            <person name="Laplace J.M."/>
            <person name="Cretenet M."/>
        </authorList>
    </citation>
    <scope>NUCLEOTIDE SEQUENCE [LARGE SCALE GENOMIC DNA]</scope>
    <source>
        <strain evidence="2 3">UCMA 15228</strain>
    </source>
</reference>
<proteinExistence type="predicted"/>
<protein>
    <submittedName>
        <fullName evidence="2">Uncharacterized protein</fullName>
    </submittedName>
</protein>
<name>A0ABX5QL91_9LACO</name>
<keyword evidence="3" id="KW-1185">Reference proteome</keyword>